<dbReference type="EMBL" id="CAJGYM010000004">
    <property type="protein sequence ID" value="CAD6186411.1"/>
    <property type="molecule type" value="Genomic_DNA"/>
</dbReference>
<evidence type="ECO:0000313" key="2">
    <source>
        <dbReference type="EMBL" id="CAD6186411.1"/>
    </source>
</evidence>
<accession>A0A8S1GU19</accession>
<name>A0A8S1GU19_9PELO</name>
<dbReference type="Proteomes" id="UP000835052">
    <property type="component" value="Unassembled WGS sequence"/>
</dbReference>
<organism evidence="2 3">
    <name type="scientific">Caenorhabditis auriculariae</name>
    <dbReference type="NCBI Taxonomy" id="2777116"/>
    <lineage>
        <taxon>Eukaryota</taxon>
        <taxon>Metazoa</taxon>
        <taxon>Ecdysozoa</taxon>
        <taxon>Nematoda</taxon>
        <taxon>Chromadorea</taxon>
        <taxon>Rhabditida</taxon>
        <taxon>Rhabditina</taxon>
        <taxon>Rhabditomorpha</taxon>
        <taxon>Rhabditoidea</taxon>
        <taxon>Rhabditidae</taxon>
        <taxon>Peloderinae</taxon>
        <taxon>Caenorhabditis</taxon>
    </lineage>
</organism>
<keyword evidence="3" id="KW-1185">Reference proteome</keyword>
<protein>
    <submittedName>
        <fullName evidence="2">Uncharacterized protein</fullName>
    </submittedName>
</protein>
<keyword evidence="1" id="KW-0812">Transmembrane</keyword>
<proteinExistence type="predicted"/>
<feature type="transmembrane region" description="Helical" evidence="1">
    <location>
        <begin position="308"/>
        <end position="329"/>
    </location>
</feature>
<gene>
    <name evidence="2" type="ORF">CAUJ_LOCUS2330</name>
</gene>
<keyword evidence="1" id="KW-0472">Membrane</keyword>
<reference evidence="2" key="1">
    <citation type="submission" date="2020-10" db="EMBL/GenBank/DDBJ databases">
        <authorList>
            <person name="Kikuchi T."/>
        </authorList>
    </citation>
    <scope>NUCLEOTIDE SEQUENCE</scope>
    <source>
        <strain evidence="2">NKZ352</strain>
    </source>
</reference>
<evidence type="ECO:0000256" key="1">
    <source>
        <dbReference type="SAM" id="Phobius"/>
    </source>
</evidence>
<sequence>MQTRKDVCWKMLRLNSTSEYLSACAKFSAFAPKMETVEDLALVTELQKEMCGGKRCGAVCIDKNKGSDFFERKQASVYYANEATYREESTEFVTLFKEPPIAEDNIYIKFSMMKRSYTVVFTFLTIPDSNLSQATTALLLKFQRSKSENGKYSTTYHVECGKWQSDSGKCSSDPGMFSEFENLITLKFQESGITLLINSESACSFIPFSPRESEINGFKFTSKGGLGAEIIEVIAGNVDLQPTYVSPYCNWGMDEDSLFVPYIDGSVEKEQFIVCQKDKIESKTPAGLAASTDQAETQAEMEERTYKLMILVVGSITIFVAVLAAAFVVK</sequence>
<keyword evidence="1" id="KW-1133">Transmembrane helix</keyword>
<comment type="caution">
    <text evidence="2">The sequence shown here is derived from an EMBL/GenBank/DDBJ whole genome shotgun (WGS) entry which is preliminary data.</text>
</comment>
<dbReference type="AlphaFoldDB" id="A0A8S1GU19"/>
<evidence type="ECO:0000313" key="3">
    <source>
        <dbReference type="Proteomes" id="UP000835052"/>
    </source>
</evidence>